<keyword evidence="4" id="KW-1185">Reference proteome</keyword>
<organism evidence="3 4">
    <name type="scientific">Kingella denitrificans ATCC 33394</name>
    <dbReference type="NCBI Taxonomy" id="888741"/>
    <lineage>
        <taxon>Bacteria</taxon>
        <taxon>Pseudomonadati</taxon>
        <taxon>Pseudomonadota</taxon>
        <taxon>Betaproteobacteria</taxon>
        <taxon>Neisseriales</taxon>
        <taxon>Neisseriaceae</taxon>
        <taxon>Kingella</taxon>
    </lineage>
</organism>
<dbReference type="InterPro" id="IPR025235">
    <property type="entry name" value="DUF4178"/>
</dbReference>
<accession>F0EYP5</accession>
<dbReference type="STRING" id="888741.HMPREF9098_0979"/>
<name>F0EYP5_9NEIS</name>
<reference evidence="3 4" key="1">
    <citation type="submission" date="2011-01" db="EMBL/GenBank/DDBJ databases">
        <authorList>
            <person name="Muzny D."/>
            <person name="Qin X."/>
            <person name="Deng J."/>
            <person name="Jiang H."/>
            <person name="Liu Y."/>
            <person name="Qu J."/>
            <person name="Song X.-Z."/>
            <person name="Zhang L."/>
            <person name="Thornton R."/>
            <person name="Coyle M."/>
            <person name="Francisco L."/>
            <person name="Jackson L."/>
            <person name="Javaid M."/>
            <person name="Korchina V."/>
            <person name="Kovar C."/>
            <person name="Mata R."/>
            <person name="Mathew T."/>
            <person name="Ngo R."/>
            <person name="Nguyen L."/>
            <person name="Nguyen N."/>
            <person name="Okwuonu G."/>
            <person name="Ongeri F."/>
            <person name="Pham C."/>
            <person name="Simmons D."/>
            <person name="Wilczek-Boney K."/>
            <person name="Hale W."/>
            <person name="Jakkamsetti A."/>
            <person name="Pham P."/>
            <person name="Ruth R."/>
            <person name="San Lucas F."/>
            <person name="Warren J."/>
            <person name="Zhang J."/>
            <person name="Zhao Z."/>
            <person name="Zhou C."/>
            <person name="Zhu D."/>
            <person name="Lee S."/>
            <person name="Bess C."/>
            <person name="Blankenburg K."/>
            <person name="Forbes L."/>
            <person name="Fu Q."/>
            <person name="Gubbala S."/>
            <person name="Hirani K."/>
            <person name="Jayaseelan J.C."/>
            <person name="Lara F."/>
            <person name="Munidasa M."/>
            <person name="Palculict T."/>
            <person name="Patil S."/>
            <person name="Pu L.-L."/>
            <person name="Saada N."/>
            <person name="Tang L."/>
            <person name="Weissenberger G."/>
            <person name="Zhu Y."/>
            <person name="Hemphill L."/>
            <person name="Shang Y."/>
            <person name="Youmans B."/>
            <person name="Ayvaz T."/>
            <person name="Ross M."/>
            <person name="Santibanez J."/>
            <person name="Aqrawi P."/>
            <person name="Gross S."/>
            <person name="Joshi V."/>
            <person name="Fowler G."/>
            <person name="Nazareth L."/>
            <person name="Reid J."/>
            <person name="Worley K."/>
            <person name="Petrosino J."/>
            <person name="Highlander S."/>
            <person name="Gibbs R."/>
        </authorList>
    </citation>
    <scope>NUCLEOTIDE SEQUENCE [LARGE SCALE GENOMIC DNA]</scope>
    <source>
        <strain evidence="3 4">ATCC 33394</strain>
    </source>
</reference>
<dbReference type="Proteomes" id="UP000004088">
    <property type="component" value="Unassembled WGS sequence"/>
</dbReference>
<evidence type="ECO:0000313" key="3">
    <source>
        <dbReference type="EMBL" id="EGC17653.1"/>
    </source>
</evidence>
<evidence type="ECO:0000313" key="4">
    <source>
        <dbReference type="Proteomes" id="UP000004088"/>
    </source>
</evidence>
<evidence type="ECO:0000256" key="1">
    <source>
        <dbReference type="SAM" id="Phobius"/>
    </source>
</evidence>
<dbReference type="HOGENOM" id="CLU_029780_0_0_4"/>
<dbReference type="AlphaFoldDB" id="F0EYP5"/>
<keyword evidence="1" id="KW-1133">Transmembrane helix</keyword>
<evidence type="ECO:0000259" key="2">
    <source>
        <dbReference type="Pfam" id="PF13785"/>
    </source>
</evidence>
<sequence length="471" mass="52469">MLVYQDSSLRDTGRDSAVLHDFSPIQIGTTGVWQKIPFAVIGRLKAQYDAGEWNEWWIRFQDGSDGWLSEAGDLYVLVRAVQLSETLPEFDSIRAAETLLTIQGKNFIAADVREIVLERAQVQGELPFAVPERLENRVADFRSGEHFLTLDYADTPPAAFLGSTVSLDNLSLQFTRDAEQIRQSAGCLRGSRQAEKCPHCGSSIQWIGGLTNHVICPSCRSEIEMSEGKVQLRAAGIMRDAQQEALPLPLGTKGTLYGKSYTVIGAVYRDEISGDDARLLMGGFSPRNGIVPQGWWREYLLYSTQHGFAWLVETEDGWKLSQTQAAFPPMNQHGEPQQGRFLYDYGGRVGFAAGAFYWQIHAGDTQIYRDYETGKGILSAEISNHEMAWSLSTPVPRNVLANAFNLKVNNLLSRDQTPVDEDDGTVSTTLRLTAIGLFLFWNLGAWTNMLPAQLVPSLICSLIIVILLWRI</sequence>
<dbReference type="EMBL" id="AEWV01000015">
    <property type="protein sequence ID" value="EGC17653.1"/>
    <property type="molecule type" value="Genomic_DNA"/>
</dbReference>
<keyword evidence="1" id="KW-0472">Membrane</keyword>
<comment type="caution">
    <text evidence="3">The sequence shown here is derived from an EMBL/GenBank/DDBJ whole genome shotgun (WGS) entry which is preliminary data.</text>
</comment>
<dbReference type="Pfam" id="PF13785">
    <property type="entry name" value="DUF4178"/>
    <property type="match status" value="2"/>
</dbReference>
<gene>
    <name evidence="3" type="ORF">HMPREF9098_0979</name>
</gene>
<feature type="domain" description="DUF4178" evidence="2">
    <location>
        <begin position="26"/>
        <end position="166"/>
    </location>
</feature>
<proteinExistence type="predicted"/>
<keyword evidence="1" id="KW-0812">Transmembrane</keyword>
<protein>
    <recommendedName>
        <fullName evidence="2">DUF4178 domain-containing protein</fullName>
    </recommendedName>
</protein>
<feature type="transmembrane region" description="Helical" evidence="1">
    <location>
        <begin position="450"/>
        <end position="469"/>
    </location>
</feature>
<feature type="domain" description="DUF4178" evidence="2">
    <location>
        <begin position="250"/>
        <end position="396"/>
    </location>
</feature>